<protein>
    <recommendedName>
        <fullName evidence="3">DUF192 domain-containing protein</fullName>
    </recommendedName>
</protein>
<dbReference type="Pfam" id="PF02643">
    <property type="entry name" value="DUF192"/>
    <property type="match status" value="1"/>
</dbReference>
<dbReference type="EMBL" id="CP000300">
    <property type="protein sequence ID" value="ABE52926.1"/>
    <property type="molecule type" value="Genomic_DNA"/>
</dbReference>
<dbReference type="Gene3D" id="2.60.120.1140">
    <property type="entry name" value="Protein of unknown function DUF192"/>
    <property type="match status" value="1"/>
</dbReference>
<name>Q12UF0_METBU</name>
<evidence type="ECO:0000313" key="1">
    <source>
        <dbReference type="EMBL" id="ABE52926.1"/>
    </source>
</evidence>
<dbReference type="OrthoDB" id="64208at2157"/>
<dbReference type="InterPro" id="IPR003795">
    <property type="entry name" value="DUF192"/>
</dbReference>
<dbReference type="Proteomes" id="UP000001979">
    <property type="component" value="Chromosome"/>
</dbReference>
<dbReference type="STRING" id="259564.Mbur_2050"/>
<sequence length="117" mass="13219">MLLKSNGDVISSDVDYAKSMFQQAKGLMFRRSVHDSYAMVFIFSSLRKISLHMLFVPFPIDVLFLNEDKIIVKTTHLRPWIGIADSGEKIRYVIELPSGAISSNGLKVGDHLLFDET</sequence>
<dbReference type="AlphaFoldDB" id="Q12UF0"/>
<dbReference type="PANTHER" id="PTHR37953:SF1">
    <property type="entry name" value="UPF0127 PROTEIN MJ1496"/>
    <property type="match status" value="1"/>
</dbReference>
<organism evidence="1 2">
    <name type="scientific">Methanococcoides burtonii (strain DSM 6242 / NBRC 107633 / OCM 468 / ACE-M)</name>
    <dbReference type="NCBI Taxonomy" id="259564"/>
    <lineage>
        <taxon>Archaea</taxon>
        <taxon>Methanobacteriati</taxon>
        <taxon>Methanobacteriota</taxon>
        <taxon>Stenosarchaea group</taxon>
        <taxon>Methanomicrobia</taxon>
        <taxon>Methanosarcinales</taxon>
        <taxon>Methanosarcinaceae</taxon>
        <taxon>Methanococcoides</taxon>
    </lineage>
</organism>
<gene>
    <name evidence="1" type="ordered locus">Mbur_2050</name>
</gene>
<dbReference type="HOGENOM" id="CLU_097039_4_2_2"/>
<accession>Q12UF0</accession>
<proteinExistence type="predicted"/>
<dbReference type="GeneID" id="3997432"/>
<dbReference type="RefSeq" id="WP_011500066.1">
    <property type="nucleotide sequence ID" value="NC_007955.1"/>
</dbReference>
<dbReference type="KEGG" id="mbu:Mbur_2050"/>
<keyword evidence="2" id="KW-1185">Reference proteome</keyword>
<evidence type="ECO:0000313" key="2">
    <source>
        <dbReference type="Proteomes" id="UP000001979"/>
    </source>
</evidence>
<reference evidence="2" key="1">
    <citation type="journal article" date="2009" name="ISME J.">
        <title>The genome sequence of the psychrophilic archaeon, Methanococcoides burtonii: the role of genome evolution in cold adaptation.</title>
        <authorList>
            <person name="Allen M.A."/>
            <person name="Lauro F.M."/>
            <person name="Williams T.J."/>
            <person name="Burg D."/>
            <person name="Siddiqui K.S."/>
            <person name="De Francisci D."/>
            <person name="Chong K.W."/>
            <person name="Pilak O."/>
            <person name="Chew H.H."/>
            <person name="De Maere M.Z."/>
            <person name="Ting L."/>
            <person name="Katrib M."/>
            <person name="Ng C."/>
            <person name="Sowers K.R."/>
            <person name="Galperin M.Y."/>
            <person name="Anderson I.J."/>
            <person name="Ivanova N."/>
            <person name="Dalin E."/>
            <person name="Martinez M."/>
            <person name="Lapidus A."/>
            <person name="Hauser L."/>
            <person name="Land M."/>
            <person name="Thomas T."/>
            <person name="Cavicchioli R."/>
        </authorList>
    </citation>
    <scope>NUCLEOTIDE SEQUENCE [LARGE SCALE GENOMIC DNA]</scope>
    <source>
        <strain evidence="2">DSM 6242 / NBRC 107633 / OCM 468 / ACE-M</strain>
    </source>
</reference>
<dbReference type="InterPro" id="IPR038695">
    <property type="entry name" value="Saro_0823-like_sf"/>
</dbReference>
<evidence type="ECO:0008006" key="3">
    <source>
        <dbReference type="Google" id="ProtNLM"/>
    </source>
</evidence>
<dbReference type="PANTHER" id="PTHR37953">
    <property type="entry name" value="UPF0127 PROTEIN MJ1496"/>
    <property type="match status" value="1"/>
</dbReference>